<name>A0A1I3WNX0_9HYPH</name>
<dbReference type="InterPro" id="IPR016163">
    <property type="entry name" value="Ald_DH_C"/>
</dbReference>
<feature type="domain" description="Aldehyde dehydrogenase" evidence="3">
    <location>
        <begin position="86"/>
        <end position="493"/>
    </location>
</feature>
<organism evidence="4 5">
    <name type="scientific">Pseudovibrio ascidiaceicola</name>
    <dbReference type="NCBI Taxonomy" id="285279"/>
    <lineage>
        <taxon>Bacteria</taxon>
        <taxon>Pseudomonadati</taxon>
        <taxon>Pseudomonadota</taxon>
        <taxon>Alphaproteobacteria</taxon>
        <taxon>Hyphomicrobiales</taxon>
        <taxon>Stappiaceae</taxon>
        <taxon>Pseudovibrio</taxon>
    </lineage>
</organism>
<dbReference type="InterPro" id="IPR011975">
    <property type="entry name" value="PaaN_2"/>
</dbReference>
<accession>A0A1I3WNX0</accession>
<dbReference type="Pfam" id="PF00171">
    <property type="entry name" value="Aldedh"/>
    <property type="match status" value="1"/>
</dbReference>
<dbReference type="Gene3D" id="3.40.309.10">
    <property type="entry name" value="Aldehyde Dehydrogenase, Chain A, domain 2"/>
    <property type="match status" value="1"/>
</dbReference>
<reference evidence="4 5" key="1">
    <citation type="submission" date="2016-10" db="EMBL/GenBank/DDBJ databases">
        <authorList>
            <person name="Varghese N."/>
            <person name="Submissions S."/>
        </authorList>
    </citation>
    <scope>NUCLEOTIDE SEQUENCE [LARGE SCALE GENOMIC DNA]</scope>
    <source>
        <strain evidence="4 5">DSM 16392</strain>
    </source>
</reference>
<dbReference type="Proteomes" id="UP000199598">
    <property type="component" value="Unassembled WGS sequence"/>
</dbReference>
<evidence type="ECO:0000256" key="2">
    <source>
        <dbReference type="ARBA" id="ARBA00023027"/>
    </source>
</evidence>
<dbReference type="PANTHER" id="PTHR42862">
    <property type="entry name" value="DELTA-1-PYRROLINE-5-CARBOXYLATE DEHYDROGENASE 1, ISOFORM A-RELATED"/>
    <property type="match status" value="1"/>
</dbReference>
<dbReference type="InterPro" id="IPR016162">
    <property type="entry name" value="Ald_DH_N"/>
</dbReference>
<keyword evidence="2" id="KW-0520">NAD</keyword>
<dbReference type="EMBL" id="FOSK01000002">
    <property type="protein sequence ID" value="SFK08121.1"/>
    <property type="molecule type" value="Genomic_DNA"/>
</dbReference>
<dbReference type="Gene3D" id="3.40.605.10">
    <property type="entry name" value="Aldehyde Dehydrogenase, Chain A, domain 1"/>
    <property type="match status" value="1"/>
</dbReference>
<evidence type="ECO:0000256" key="1">
    <source>
        <dbReference type="ARBA" id="ARBA00023002"/>
    </source>
</evidence>
<dbReference type="PANTHER" id="PTHR42862:SF1">
    <property type="entry name" value="DELTA-1-PYRROLINE-5-CARBOXYLATE DEHYDROGENASE 2, ISOFORM A-RELATED"/>
    <property type="match status" value="1"/>
</dbReference>
<dbReference type="RefSeq" id="WP_093517152.1">
    <property type="nucleotide sequence ID" value="NZ_FOSK01000002.1"/>
</dbReference>
<dbReference type="NCBIfam" id="TIGR02288">
    <property type="entry name" value="PaaN_2"/>
    <property type="match status" value="1"/>
</dbReference>
<proteinExistence type="predicted"/>
<evidence type="ECO:0000313" key="5">
    <source>
        <dbReference type="Proteomes" id="UP000199598"/>
    </source>
</evidence>
<dbReference type="InterPro" id="IPR016161">
    <property type="entry name" value="Ald_DH/histidinol_DH"/>
</dbReference>
<dbReference type="InterPro" id="IPR050485">
    <property type="entry name" value="Proline_metab_enzyme"/>
</dbReference>
<dbReference type="InterPro" id="IPR015590">
    <property type="entry name" value="Aldehyde_DH_dom"/>
</dbReference>
<evidence type="ECO:0000259" key="3">
    <source>
        <dbReference type="Pfam" id="PF00171"/>
    </source>
</evidence>
<keyword evidence="5" id="KW-1185">Reference proteome</keyword>
<protein>
    <submittedName>
        <fullName evidence="4">Phenylacetic acid degradation protein paaN</fullName>
    </submittedName>
</protein>
<keyword evidence="1" id="KW-0560">Oxidoreductase</keyword>
<dbReference type="SUPFAM" id="SSF53720">
    <property type="entry name" value="ALDH-like"/>
    <property type="match status" value="1"/>
</dbReference>
<comment type="caution">
    <text evidence="4">The sequence shown here is derived from an EMBL/GenBank/DDBJ whole genome shotgun (WGS) entry which is preliminary data.</text>
</comment>
<sequence>MSNFFETHKDTLFQAIKTSKSRDYWSAYPEIASGKIYGETAKDDQLAEFEGILGKPFALGQPTNGNWTGAESSPYGKELGVTYEDADPAELVKAASEAGKSWAKATVEERVGVALEMLARINKKSFLIANAVMHTSGQAFMMAFQAGGPHAQDRGLEAVAYAYDAMTQTPTEVTWTKPQGKHDPIVLDKKFRVVPRGVALVIGCATFPTWNTYPGMFASFVTGNPVIIKPHPMAILPMAISIQIGRDVLKEAGFDPNVMMLAADTADAPKTKELVTNDAVKIIDFTGSNAFGAWVRENAGDALVYTEEAGVNAITIESTDNLRGMASNIAFSLSLYSGQMCTTPQNIFVPRDGIETNDGKKSFEEVAEAIKISLDKLLGDPARAAAILGAVQNPSTLERIFAAGKLGKVIRSSEPVEGMNGARSATPTVVAVDSKEEEAYMQERFGPISFIIACDDIDDAIARAAGSAKSHGAITAALYSTKEEVIDQATDAYAWAGAPLSVNLTGNIYVNQSAAYSDFHVTGANPAGNASLTDGAYVANRFRIATVRRQAAMA</sequence>
<evidence type="ECO:0000313" key="4">
    <source>
        <dbReference type="EMBL" id="SFK08121.1"/>
    </source>
</evidence>
<gene>
    <name evidence="4" type="ORF">SAMN04488518_10228</name>
</gene>